<comment type="caution">
    <text evidence="3">The sequence shown here is derived from an EMBL/GenBank/DDBJ whole genome shotgun (WGS) entry which is preliminary data.</text>
</comment>
<dbReference type="Gene3D" id="1.10.510.10">
    <property type="entry name" value="Transferase(Phosphotransferase) domain 1"/>
    <property type="match status" value="1"/>
</dbReference>
<feature type="compositionally biased region" description="Basic residues" evidence="1">
    <location>
        <begin position="309"/>
        <end position="322"/>
    </location>
</feature>
<proteinExistence type="predicted"/>
<gene>
    <name evidence="3" type="ORF">FFZ77_32520</name>
</gene>
<name>A0ABW9P3H6_9ACTN</name>
<evidence type="ECO:0000313" key="4">
    <source>
        <dbReference type="Proteomes" id="UP000460558"/>
    </source>
</evidence>
<accession>A0ABW9P3H6</accession>
<dbReference type="PANTHER" id="PTHR24359:SF1">
    <property type="entry name" value="INHIBITOR OF NUCLEAR FACTOR KAPPA-B KINASE EPSILON SUBUNIT HOMOLOG 1-RELATED"/>
    <property type="match status" value="1"/>
</dbReference>
<keyword evidence="4" id="KW-1185">Reference proteome</keyword>
<dbReference type="Gene3D" id="3.30.200.20">
    <property type="entry name" value="Phosphorylase Kinase, domain 1"/>
    <property type="match status" value="1"/>
</dbReference>
<dbReference type="RefSeq" id="WP_323372530.1">
    <property type="nucleotide sequence ID" value="NZ_VDEQ01000407.1"/>
</dbReference>
<dbReference type="SUPFAM" id="SSF56112">
    <property type="entry name" value="Protein kinase-like (PK-like)"/>
    <property type="match status" value="1"/>
</dbReference>
<dbReference type="Proteomes" id="UP000460558">
    <property type="component" value="Unassembled WGS sequence"/>
</dbReference>
<dbReference type="InterPro" id="IPR000719">
    <property type="entry name" value="Prot_kinase_dom"/>
</dbReference>
<sequence>MSIHFDSLALPVPPGYRVGPWEVREPLASGPFATVYAGRRVSDRPGAPAEAALKFLPAGTRTPHQLHRLQELAEREPAILRRLQRPRLIQMYGTLTVDDPAEPLLDGATVLVLERADGSLDALLRRCPRPAAGPALLAQICEGLHQLHHAGWVHGDLTPGNVLLLSDHTVRLGDFSPAAESSAGAHGYPPAFQTTDYTAPELLCPEAGERGRTIRTAADVWAFGVLAHLVLTGTLPLPGATPGARGDAAVRYARGDADALRLSPDLPGGWREIVRDCLAPAQETRAALDTAELLRRVESAAGVEPSPRLPRRVLGRRAPGRR</sequence>
<feature type="domain" description="Protein kinase" evidence="2">
    <location>
        <begin position="21"/>
        <end position="309"/>
    </location>
</feature>
<organism evidence="3 4">
    <name type="scientific">Streptomyces katsurahamanus</name>
    <dbReference type="NCBI Taxonomy" id="2577098"/>
    <lineage>
        <taxon>Bacteria</taxon>
        <taxon>Bacillati</taxon>
        <taxon>Actinomycetota</taxon>
        <taxon>Actinomycetes</taxon>
        <taxon>Kitasatosporales</taxon>
        <taxon>Streptomycetaceae</taxon>
        <taxon>Streptomyces</taxon>
    </lineage>
</organism>
<evidence type="ECO:0000256" key="1">
    <source>
        <dbReference type="SAM" id="MobiDB-lite"/>
    </source>
</evidence>
<dbReference type="InterPro" id="IPR011009">
    <property type="entry name" value="Kinase-like_dom_sf"/>
</dbReference>
<feature type="region of interest" description="Disordered" evidence="1">
    <location>
        <begin position="300"/>
        <end position="322"/>
    </location>
</feature>
<dbReference type="Pfam" id="PF00069">
    <property type="entry name" value="Pkinase"/>
    <property type="match status" value="1"/>
</dbReference>
<protein>
    <recommendedName>
        <fullName evidence="2">Protein kinase domain-containing protein</fullName>
    </recommendedName>
</protein>
<evidence type="ECO:0000313" key="3">
    <source>
        <dbReference type="EMBL" id="MQS40142.1"/>
    </source>
</evidence>
<dbReference type="EMBL" id="VDEQ01000407">
    <property type="protein sequence ID" value="MQS40142.1"/>
    <property type="molecule type" value="Genomic_DNA"/>
</dbReference>
<feature type="non-terminal residue" evidence="3">
    <location>
        <position position="322"/>
    </location>
</feature>
<dbReference type="PROSITE" id="PS50011">
    <property type="entry name" value="PROTEIN_KINASE_DOM"/>
    <property type="match status" value="1"/>
</dbReference>
<dbReference type="PANTHER" id="PTHR24359">
    <property type="entry name" value="SERINE/THREONINE-PROTEIN KINASE SBK1"/>
    <property type="match status" value="1"/>
</dbReference>
<evidence type="ECO:0000259" key="2">
    <source>
        <dbReference type="PROSITE" id="PS50011"/>
    </source>
</evidence>
<reference evidence="3 4" key="1">
    <citation type="submission" date="2019-06" db="EMBL/GenBank/DDBJ databases">
        <title>Comparative genomics and metabolomics analyses of clavulanic acid producing Streptomyces species provides insight into specialized metabolism and evolution of beta-lactam biosynthetic gene clusters.</title>
        <authorList>
            <person name="Moore M.A."/>
            <person name="Cruz-Morales P."/>
            <person name="Barona Gomez F."/>
            <person name="Kapil T."/>
        </authorList>
    </citation>
    <scope>NUCLEOTIDE SEQUENCE [LARGE SCALE GENOMIC DNA]</scope>
    <source>
        <strain evidence="3 4">T-272</strain>
    </source>
</reference>